<keyword evidence="3" id="KW-0378">Hydrolase</keyword>
<dbReference type="InterPro" id="IPR052159">
    <property type="entry name" value="Competence_DNA_uptake"/>
</dbReference>
<dbReference type="OrthoDB" id="9761531at2"/>
<evidence type="ECO:0000256" key="1">
    <source>
        <dbReference type="SAM" id="SignalP"/>
    </source>
</evidence>
<dbReference type="Gene3D" id="3.60.15.10">
    <property type="entry name" value="Ribonuclease Z/Hydroxyacylglutathione hydrolase-like"/>
    <property type="match status" value="1"/>
</dbReference>
<keyword evidence="4" id="KW-1185">Reference proteome</keyword>
<reference evidence="3 4" key="1">
    <citation type="submission" date="2019-03" db="EMBL/GenBank/DDBJ databases">
        <authorList>
            <person name="Kim M.K.M."/>
        </authorList>
    </citation>
    <scope>NUCLEOTIDE SEQUENCE [LARGE SCALE GENOMIC DNA]</scope>
    <source>
        <strain evidence="3 4">17J68-12</strain>
    </source>
</reference>
<dbReference type="PANTHER" id="PTHR30619">
    <property type="entry name" value="DNA INTERNALIZATION/COMPETENCE PROTEIN COMEC/REC2"/>
    <property type="match status" value="1"/>
</dbReference>
<dbReference type="RefSeq" id="WP_131449769.1">
    <property type="nucleotide sequence ID" value="NZ_SJZI01000044.1"/>
</dbReference>
<dbReference type="Pfam" id="PF00753">
    <property type="entry name" value="Lactamase_B"/>
    <property type="match status" value="1"/>
</dbReference>
<dbReference type="InterPro" id="IPR036866">
    <property type="entry name" value="RibonucZ/Hydroxyglut_hydro"/>
</dbReference>
<dbReference type="PANTHER" id="PTHR30619:SF1">
    <property type="entry name" value="RECOMBINATION PROTEIN 2"/>
    <property type="match status" value="1"/>
</dbReference>
<accession>A0A4R1B9J2</accession>
<dbReference type="EMBL" id="SJZI01000044">
    <property type="protein sequence ID" value="TCJ13568.1"/>
    <property type="molecule type" value="Genomic_DNA"/>
</dbReference>
<evidence type="ECO:0000313" key="3">
    <source>
        <dbReference type="EMBL" id="TCJ13568.1"/>
    </source>
</evidence>
<comment type="caution">
    <text evidence="3">The sequence shown here is derived from an EMBL/GenBank/DDBJ whole genome shotgun (WGS) entry which is preliminary data.</text>
</comment>
<organism evidence="3 4">
    <name type="scientific">Flaviaesturariibacter flavus</name>
    <dbReference type="NCBI Taxonomy" id="2502780"/>
    <lineage>
        <taxon>Bacteria</taxon>
        <taxon>Pseudomonadati</taxon>
        <taxon>Bacteroidota</taxon>
        <taxon>Chitinophagia</taxon>
        <taxon>Chitinophagales</taxon>
        <taxon>Chitinophagaceae</taxon>
        <taxon>Flaviaestuariibacter</taxon>
    </lineage>
</organism>
<dbReference type="InterPro" id="IPR001279">
    <property type="entry name" value="Metallo-B-lactamas"/>
</dbReference>
<gene>
    <name evidence="3" type="ORF">EPD60_12280</name>
</gene>
<proteinExistence type="predicted"/>
<feature type="chain" id="PRO_5020340796" evidence="1">
    <location>
        <begin position="34"/>
        <end position="339"/>
    </location>
</feature>
<evidence type="ECO:0000259" key="2">
    <source>
        <dbReference type="Pfam" id="PF00753"/>
    </source>
</evidence>
<evidence type="ECO:0000313" key="4">
    <source>
        <dbReference type="Proteomes" id="UP000295334"/>
    </source>
</evidence>
<protein>
    <submittedName>
        <fullName evidence="3">MBL fold metallo-hydrolase</fullName>
    </submittedName>
</protein>
<feature type="signal peptide" evidence="1">
    <location>
        <begin position="1"/>
        <end position="33"/>
    </location>
</feature>
<dbReference type="SUPFAM" id="SSF56281">
    <property type="entry name" value="Metallo-hydrolase/oxidoreductase"/>
    <property type="match status" value="1"/>
</dbReference>
<sequence length="339" mass="36688">MKQFATAARTLLRHLLLALLLLASLGGFTQVTALTTATAPSGNMMDVYFLDVAQGNCVLIKLPNGKFMLYDAGSTSSKIDKNVVAGRIRTITGGAQISTVFLSHADADHINILPYITEAAKPTFVHISGQKSDYEDVLDSWIKNLPKNTTWVTYGPNYSSTKPSSNIDGDPMVNVYVMAANVTGDANTQSLVISLDYGKNNALLTGDATQTTENFILSQWASSAVAATIFSFGHHGSNHSSSPQFITAVNPNIGVFSASAEHMGYGHPRCELLNYVQGYVDANGKNGVTIQSHQIDCWRSDLGNYVFEHNDLGVFLTATQGDIRFRCDGVNYMVEVSRL</sequence>
<dbReference type="AlphaFoldDB" id="A0A4R1B9J2"/>
<name>A0A4R1B9J2_9BACT</name>
<dbReference type="GO" id="GO:0016787">
    <property type="term" value="F:hydrolase activity"/>
    <property type="evidence" value="ECO:0007669"/>
    <property type="project" value="UniProtKB-KW"/>
</dbReference>
<feature type="domain" description="Metallo-beta-lactamase" evidence="2">
    <location>
        <begin position="51"/>
        <end position="252"/>
    </location>
</feature>
<keyword evidence="1" id="KW-0732">Signal</keyword>
<dbReference type="Proteomes" id="UP000295334">
    <property type="component" value="Unassembled WGS sequence"/>
</dbReference>